<dbReference type="Gene3D" id="3.10.129.10">
    <property type="entry name" value="Hotdog Thioesterase"/>
    <property type="match status" value="1"/>
</dbReference>
<feature type="domain" description="Thioesterase" evidence="3">
    <location>
        <begin position="84"/>
        <end position="152"/>
    </location>
</feature>
<dbReference type="GO" id="GO:0016787">
    <property type="term" value="F:hydrolase activity"/>
    <property type="evidence" value="ECO:0007669"/>
    <property type="project" value="UniProtKB-KW"/>
</dbReference>
<comment type="caution">
    <text evidence="4">The sequence shown here is derived from an EMBL/GenBank/DDBJ whole genome shotgun (WGS) entry which is preliminary data.</text>
</comment>
<keyword evidence="1 4" id="KW-0378">Hydrolase</keyword>
<dbReference type="InterPro" id="IPR006683">
    <property type="entry name" value="Thioestr_dom"/>
</dbReference>
<dbReference type="NCBIfam" id="TIGR00369">
    <property type="entry name" value="unchar_dom_1"/>
    <property type="match status" value="1"/>
</dbReference>
<evidence type="ECO:0000313" key="5">
    <source>
        <dbReference type="Proteomes" id="UP001597111"/>
    </source>
</evidence>
<gene>
    <name evidence="4" type="ORF">ACFR9S_00700</name>
</gene>
<dbReference type="RefSeq" id="WP_379817749.1">
    <property type="nucleotide sequence ID" value="NZ_JBHUDH010000005.1"/>
</dbReference>
<evidence type="ECO:0000259" key="3">
    <source>
        <dbReference type="Pfam" id="PF03061"/>
    </source>
</evidence>
<keyword evidence="5" id="KW-1185">Reference proteome</keyword>
<evidence type="ECO:0000313" key="4">
    <source>
        <dbReference type="EMBL" id="MFD1524819.1"/>
    </source>
</evidence>
<dbReference type="InterPro" id="IPR003736">
    <property type="entry name" value="PAAI_dom"/>
</dbReference>
<accession>A0ABD6B1F8</accession>
<sequence length="166" mass="17588">MGERGRPVPDGGSNDGESPSDDPTARVGEATGDEDDRTAIVRELYDAIPFHRELELEVLAVTPRKAETRIPFDGSLVGNPDLEVLHGGIISSIVDLTGAAVFIGHRGDYTPTVDLRVNYLEAAGKHPLYATATIERRGENIGVASVEVESGDAVCATGTGVYKLSE</sequence>
<dbReference type="AlphaFoldDB" id="A0ABD6B1F8"/>
<protein>
    <submittedName>
        <fullName evidence="4">PaaI family thioesterase</fullName>
        <ecNumber evidence="4">3.1.2.-</ecNumber>
    </submittedName>
</protein>
<dbReference type="EC" id="3.1.2.-" evidence="4"/>
<evidence type="ECO:0000256" key="2">
    <source>
        <dbReference type="SAM" id="MobiDB-lite"/>
    </source>
</evidence>
<proteinExistence type="predicted"/>
<evidence type="ECO:0000256" key="1">
    <source>
        <dbReference type="ARBA" id="ARBA00022801"/>
    </source>
</evidence>
<dbReference type="EMBL" id="JBHUDH010000005">
    <property type="protein sequence ID" value="MFD1524819.1"/>
    <property type="molecule type" value="Genomic_DNA"/>
</dbReference>
<name>A0ABD6B1F8_9EURY</name>
<dbReference type="InterPro" id="IPR029069">
    <property type="entry name" value="HotDog_dom_sf"/>
</dbReference>
<reference evidence="4 5" key="1">
    <citation type="journal article" date="2019" name="Int. J. Syst. Evol. Microbiol.">
        <title>The Global Catalogue of Microorganisms (GCM) 10K type strain sequencing project: providing services to taxonomists for standard genome sequencing and annotation.</title>
        <authorList>
            <consortium name="The Broad Institute Genomics Platform"/>
            <consortium name="The Broad Institute Genome Sequencing Center for Infectious Disease"/>
            <person name="Wu L."/>
            <person name="Ma J."/>
        </authorList>
    </citation>
    <scope>NUCLEOTIDE SEQUENCE [LARGE SCALE GENOMIC DNA]</scope>
    <source>
        <strain evidence="4 5">CGMCC 1.12285</strain>
    </source>
</reference>
<dbReference type="Pfam" id="PF03061">
    <property type="entry name" value="4HBT"/>
    <property type="match status" value="1"/>
</dbReference>
<dbReference type="CDD" id="cd03443">
    <property type="entry name" value="PaaI_thioesterase"/>
    <property type="match status" value="1"/>
</dbReference>
<dbReference type="SUPFAM" id="SSF54637">
    <property type="entry name" value="Thioesterase/thiol ester dehydrase-isomerase"/>
    <property type="match status" value="1"/>
</dbReference>
<dbReference type="Proteomes" id="UP001597111">
    <property type="component" value="Unassembled WGS sequence"/>
</dbReference>
<feature type="region of interest" description="Disordered" evidence="2">
    <location>
        <begin position="1"/>
        <end position="36"/>
    </location>
</feature>
<organism evidence="4 5">
    <name type="scientific">Halolamina salina</name>
    <dbReference type="NCBI Taxonomy" id="1220023"/>
    <lineage>
        <taxon>Archaea</taxon>
        <taxon>Methanobacteriati</taxon>
        <taxon>Methanobacteriota</taxon>
        <taxon>Stenosarchaea group</taxon>
        <taxon>Halobacteria</taxon>
        <taxon>Halobacteriales</taxon>
        <taxon>Haloferacaceae</taxon>
    </lineage>
</organism>